<sequence>MVRYEERSPSRRAWLVLLGICAAAWAALAIADGGWVFATILVGMLGLIAAITMWSTGVYGNIRLTDTTLRVGRATVPLADLYPWGVSQPGEKVEGKIIGGAFGSTLGSRVIGLTPRDGQPMLVQSKDPDALRAALEKALAPYRT</sequence>
<reference evidence="2 3" key="1">
    <citation type="submission" date="2018-08" db="EMBL/GenBank/DDBJ databases">
        <title>Cellulomonas rhizosphaerae sp. nov., a novel actinomycete isolated from soil.</title>
        <authorList>
            <person name="Tian Y."/>
        </authorList>
    </citation>
    <scope>NUCLEOTIDE SEQUENCE [LARGE SCALE GENOMIC DNA]</scope>
    <source>
        <strain evidence="2 3">NEAU-TCZ24</strain>
    </source>
</reference>
<dbReference type="OrthoDB" id="4823607at2"/>
<accession>A0A413RPW4</accession>
<evidence type="ECO:0000313" key="2">
    <source>
        <dbReference type="EMBL" id="RHA43951.1"/>
    </source>
</evidence>
<dbReference type="Pfam" id="PF11292">
    <property type="entry name" value="DUF3093"/>
    <property type="match status" value="1"/>
</dbReference>
<dbReference type="InterPro" id="IPR021443">
    <property type="entry name" value="DUF3093"/>
</dbReference>
<keyword evidence="1" id="KW-0812">Transmembrane</keyword>
<keyword evidence="3" id="KW-1185">Reference proteome</keyword>
<gene>
    <name evidence="2" type="ORF">D1825_03785</name>
</gene>
<dbReference type="EMBL" id="QWKP01000129">
    <property type="protein sequence ID" value="RHA43951.1"/>
    <property type="molecule type" value="Genomic_DNA"/>
</dbReference>
<keyword evidence="1" id="KW-1133">Transmembrane helix</keyword>
<organism evidence="2 3">
    <name type="scientific">Cellulomonas rhizosphaerae</name>
    <dbReference type="NCBI Taxonomy" id="2293719"/>
    <lineage>
        <taxon>Bacteria</taxon>
        <taxon>Bacillati</taxon>
        <taxon>Actinomycetota</taxon>
        <taxon>Actinomycetes</taxon>
        <taxon>Micrococcales</taxon>
        <taxon>Cellulomonadaceae</taxon>
        <taxon>Cellulomonas</taxon>
    </lineage>
</organism>
<keyword evidence="1" id="KW-0472">Membrane</keyword>
<dbReference type="RefSeq" id="WP_118766137.1">
    <property type="nucleotide sequence ID" value="NZ_QWKP01000129.1"/>
</dbReference>
<feature type="transmembrane region" description="Helical" evidence="1">
    <location>
        <begin position="37"/>
        <end position="60"/>
    </location>
</feature>
<protein>
    <submittedName>
        <fullName evidence="2">DUF3093 family protein</fullName>
    </submittedName>
</protein>
<evidence type="ECO:0000256" key="1">
    <source>
        <dbReference type="SAM" id="Phobius"/>
    </source>
</evidence>
<proteinExistence type="predicted"/>
<feature type="transmembrane region" description="Helical" evidence="1">
    <location>
        <begin position="12"/>
        <end position="31"/>
    </location>
</feature>
<dbReference type="AlphaFoldDB" id="A0A413RPW4"/>
<name>A0A413RPW4_9CELL</name>
<dbReference type="Proteomes" id="UP000283374">
    <property type="component" value="Unassembled WGS sequence"/>
</dbReference>
<evidence type="ECO:0000313" key="3">
    <source>
        <dbReference type="Proteomes" id="UP000283374"/>
    </source>
</evidence>
<comment type="caution">
    <text evidence="2">The sequence shown here is derived from an EMBL/GenBank/DDBJ whole genome shotgun (WGS) entry which is preliminary data.</text>
</comment>